<sequence>MATRSRKVQPALKEGVEEFRAKASVSKTSLSHNAEAPPSRKRKLQDVAVAKKPCSAGKEEKPNSYREQLCIPSPTKKSQRSKSPQGSYEKRMKRYRKQAPHSYLQKLQRAQTQRMIVLKRTRAGTEAFPSEDIDLVGSTGNIYTVTIGQIPSCTCPDHQKGNECKHKVYVLHNVLKAPEHLQYQLAFLSSELRDIFASAPAIPTDISSADDCGGKRKPVEGECPICYMDFDEAHNELVWCKAACGNNMHKSCFDQWAASQREVGVKCVYCRTPWHVDPGDLNEVKKAGSIGADGYVNVGEQFGMSQARDYSTYHPFWVRRHLGTAWSIRWFLRGGIQHKYSVHKDTDARK</sequence>
<keyword evidence="1" id="KW-0863">Zinc-finger</keyword>
<dbReference type="OMA" id="CKHIVYV"/>
<dbReference type="EMBL" id="KE720802">
    <property type="protein sequence ID" value="ERF75610.1"/>
    <property type="molecule type" value="Genomic_DNA"/>
</dbReference>
<protein>
    <recommendedName>
        <fullName evidence="7">SWIM-type domain-containing protein</fullName>
    </recommendedName>
</protein>
<dbReference type="PROSITE" id="PS50089">
    <property type="entry name" value="ZF_RING_2"/>
    <property type="match status" value="1"/>
</dbReference>
<organism evidence="5 6">
    <name type="scientific">Endocarpon pusillum (strain Z07020 / HMAS-L-300199)</name>
    <name type="common">Lichen-forming fungus</name>
    <dbReference type="NCBI Taxonomy" id="1263415"/>
    <lineage>
        <taxon>Eukaryota</taxon>
        <taxon>Fungi</taxon>
        <taxon>Dikarya</taxon>
        <taxon>Ascomycota</taxon>
        <taxon>Pezizomycotina</taxon>
        <taxon>Eurotiomycetes</taxon>
        <taxon>Chaetothyriomycetidae</taxon>
        <taxon>Verrucariales</taxon>
        <taxon>Verrucariaceae</taxon>
        <taxon>Endocarpon</taxon>
    </lineage>
</organism>
<evidence type="ECO:0008006" key="7">
    <source>
        <dbReference type="Google" id="ProtNLM"/>
    </source>
</evidence>
<dbReference type="GeneID" id="19239545"/>
<dbReference type="PROSITE" id="PS50966">
    <property type="entry name" value="ZF_SWIM"/>
    <property type="match status" value="1"/>
</dbReference>
<dbReference type="HOGENOM" id="CLU_037984_0_1_1"/>
<evidence type="ECO:0000259" key="3">
    <source>
        <dbReference type="PROSITE" id="PS50089"/>
    </source>
</evidence>
<dbReference type="Pfam" id="PF13639">
    <property type="entry name" value="zf-RING_2"/>
    <property type="match status" value="1"/>
</dbReference>
<keyword evidence="1" id="KW-0862">Zinc</keyword>
<gene>
    <name evidence="5" type="ORF">EPUS_04590</name>
</gene>
<dbReference type="SUPFAM" id="SSF57850">
    <property type="entry name" value="RING/U-box"/>
    <property type="match status" value="1"/>
</dbReference>
<dbReference type="GO" id="GO:0008270">
    <property type="term" value="F:zinc ion binding"/>
    <property type="evidence" value="ECO:0007669"/>
    <property type="project" value="UniProtKB-KW"/>
</dbReference>
<keyword evidence="6" id="KW-1185">Reference proteome</keyword>
<feature type="domain" description="RING-type" evidence="3">
    <location>
        <begin position="223"/>
        <end position="271"/>
    </location>
</feature>
<dbReference type="GO" id="GO:0061630">
    <property type="term" value="F:ubiquitin protein ligase activity"/>
    <property type="evidence" value="ECO:0007669"/>
    <property type="project" value="InterPro"/>
</dbReference>
<evidence type="ECO:0000313" key="5">
    <source>
        <dbReference type="EMBL" id="ERF75610.1"/>
    </source>
</evidence>
<dbReference type="AlphaFoldDB" id="U1HXQ3"/>
<dbReference type="InterPro" id="IPR039903">
    <property type="entry name" value="Zswim2"/>
</dbReference>
<evidence type="ECO:0000256" key="1">
    <source>
        <dbReference type="PROSITE-ProRule" id="PRU00175"/>
    </source>
</evidence>
<dbReference type="InterPro" id="IPR001841">
    <property type="entry name" value="Znf_RING"/>
</dbReference>
<dbReference type="RefSeq" id="XP_007787056.1">
    <property type="nucleotide sequence ID" value="XM_007788866.1"/>
</dbReference>
<dbReference type="Proteomes" id="UP000019373">
    <property type="component" value="Unassembled WGS sequence"/>
</dbReference>
<feature type="domain" description="SWIM-type" evidence="4">
    <location>
        <begin position="143"/>
        <end position="175"/>
    </location>
</feature>
<evidence type="ECO:0000259" key="4">
    <source>
        <dbReference type="PROSITE" id="PS50966"/>
    </source>
</evidence>
<dbReference type="InterPro" id="IPR007527">
    <property type="entry name" value="Znf_SWIM"/>
</dbReference>
<dbReference type="PANTHER" id="PTHR21540">
    <property type="entry name" value="RING FINGER AND SWIM DOMAIN-CONTAINING PROTEIN 2"/>
    <property type="match status" value="1"/>
</dbReference>
<evidence type="ECO:0000256" key="2">
    <source>
        <dbReference type="SAM" id="MobiDB-lite"/>
    </source>
</evidence>
<dbReference type="InterPro" id="IPR013083">
    <property type="entry name" value="Znf_RING/FYVE/PHD"/>
</dbReference>
<accession>U1HXQ3</accession>
<dbReference type="PANTHER" id="PTHR21540:SF0">
    <property type="entry name" value="PHD FAMILY PROTEIN"/>
    <property type="match status" value="1"/>
</dbReference>
<proteinExistence type="predicted"/>
<reference evidence="6" key="1">
    <citation type="journal article" date="2014" name="BMC Genomics">
        <title>Genome characteristics reveal the impact of lichenization on lichen-forming fungus Endocarpon pusillum Hedwig (Verrucariales, Ascomycota).</title>
        <authorList>
            <person name="Wang Y.-Y."/>
            <person name="Liu B."/>
            <person name="Zhang X.-Y."/>
            <person name="Zhou Q.-M."/>
            <person name="Zhang T."/>
            <person name="Li H."/>
            <person name="Yu Y.-F."/>
            <person name="Zhang X.-L."/>
            <person name="Hao X.-Y."/>
            <person name="Wang M."/>
            <person name="Wang L."/>
            <person name="Wei J.-C."/>
        </authorList>
    </citation>
    <scope>NUCLEOTIDE SEQUENCE [LARGE SCALE GENOMIC DNA]</scope>
    <source>
        <strain evidence="6">Z07020 / HMAS-L-300199</strain>
    </source>
</reference>
<dbReference type="Gene3D" id="3.30.40.10">
    <property type="entry name" value="Zinc/RING finger domain, C3HC4 (zinc finger)"/>
    <property type="match status" value="1"/>
</dbReference>
<name>U1HXQ3_ENDPU</name>
<keyword evidence="1" id="KW-0479">Metal-binding</keyword>
<evidence type="ECO:0000313" key="6">
    <source>
        <dbReference type="Proteomes" id="UP000019373"/>
    </source>
</evidence>
<feature type="region of interest" description="Disordered" evidence="2">
    <location>
        <begin position="1"/>
        <end position="103"/>
    </location>
</feature>
<dbReference type="OrthoDB" id="2122982at2759"/>
<dbReference type="eggNOG" id="ENOG502RZA9">
    <property type="taxonomic scope" value="Eukaryota"/>
</dbReference>
<dbReference type="CDD" id="cd16494">
    <property type="entry name" value="RING-CH-C4HC3_ZSWM2"/>
    <property type="match status" value="1"/>
</dbReference>